<keyword evidence="2" id="KW-0472">Membrane</keyword>
<protein>
    <submittedName>
        <fullName evidence="4">Putative Cytochrome cbb3 oxidase subunit I</fullName>
    </submittedName>
</protein>
<dbReference type="AlphaFoldDB" id="A0A075G267"/>
<feature type="transmembrane region" description="Helical" evidence="2">
    <location>
        <begin position="210"/>
        <end position="231"/>
    </location>
</feature>
<dbReference type="EMBL" id="KF900528">
    <property type="protein sequence ID" value="AIE98175.1"/>
    <property type="molecule type" value="Genomic_DNA"/>
</dbReference>
<accession>A0A075G267</accession>
<evidence type="ECO:0000256" key="2">
    <source>
        <dbReference type="SAM" id="Phobius"/>
    </source>
</evidence>
<feature type="compositionally biased region" description="Acidic residues" evidence="1">
    <location>
        <begin position="551"/>
        <end position="568"/>
    </location>
</feature>
<feature type="transmembrane region" description="Helical" evidence="2">
    <location>
        <begin position="380"/>
        <end position="402"/>
    </location>
</feature>
<feature type="transmembrane region" description="Helical" evidence="2">
    <location>
        <begin position="274"/>
        <end position="296"/>
    </location>
</feature>
<organism evidence="4">
    <name type="scientific">uncultured marine group II/III euryarchaeote KM3_04_E03</name>
    <dbReference type="NCBI Taxonomy" id="1457837"/>
    <lineage>
        <taxon>Archaea</taxon>
        <taxon>Methanobacteriati</taxon>
        <taxon>Methanobacteriota</taxon>
        <taxon>environmental samples</taxon>
    </lineage>
</organism>
<feature type="transmembrane region" description="Helical" evidence="2">
    <location>
        <begin position="462"/>
        <end position="481"/>
    </location>
</feature>
<keyword evidence="2" id="KW-1133">Transmembrane helix</keyword>
<feature type="transmembrane region" description="Helical" evidence="2">
    <location>
        <begin position="6"/>
        <end position="32"/>
    </location>
</feature>
<reference evidence="4" key="1">
    <citation type="journal article" date="2014" name="Genome Biol. Evol.">
        <title>Pangenome evidence for extensive interdomain horizontal transfer affecting lineage core and shell genes in uncultured planktonic thaumarchaeota and euryarchaeota.</title>
        <authorList>
            <person name="Deschamps P."/>
            <person name="Zivanovic Y."/>
            <person name="Moreira D."/>
            <person name="Rodriguez-Valera F."/>
            <person name="Lopez-Garcia P."/>
        </authorList>
    </citation>
    <scope>NUCLEOTIDE SEQUENCE</scope>
</reference>
<dbReference type="SUPFAM" id="SSF81442">
    <property type="entry name" value="Cytochrome c oxidase subunit I-like"/>
    <property type="match status" value="1"/>
</dbReference>
<dbReference type="PROSITE" id="PS50800">
    <property type="entry name" value="SAP"/>
    <property type="match status" value="1"/>
</dbReference>
<feature type="region of interest" description="Disordered" evidence="1">
    <location>
        <begin position="551"/>
        <end position="570"/>
    </location>
</feature>
<evidence type="ECO:0000313" key="4">
    <source>
        <dbReference type="EMBL" id="AIE98175.1"/>
    </source>
</evidence>
<proteinExistence type="predicted"/>
<feature type="transmembrane region" description="Helical" evidence="2">
    <location>
        <begin position="62"/>
        <end position="85"/>
    </location>
</feature>
<feature type="transmembrane region" description="Helical" evidence="2">
    <location>
        <begin position="178"/>
        <end position="198"/>
    </location>
</feature>
<name>A0A075G267_9EURY</name>
<feature type="domain" description="SAP" evidence="3">
    <location>
        <begin position="575"/>
        <end position="607"/>
    </location>
</feature>
<feature type="transmembrane region" description="Helical" evidence="2">
    <location>
        <begin position="302"/>
        <end position="325"/>
    </location>
</feature>
<evidence type="ECO:0000256" key="1">
    <source>
        <dbReference type="SAM" id="MobiDB-lite"/>
    </source>
</evidence>
<feature type="transmembrane region" description="Helical" evidence="2">
    <location>
        <begin position="237"/>
        <end position="262"/>
    </location>
</feature>
<dbReference type="InterPro" id="IPR036927">
    <property type="entry name" value="Cyt_c_oxase-like_su1_sf"/>
</dbReference>
<feature type="transmembrane region" description="Helical" evidence="2">
    <location>
        <begin position="414"/>
        <end position="433"/>
    </location>
</feature>
<sequence length="607" mass="63417">MEIRTLFISYVIWLFFVRYLTITGLGPFGSFARDISAFMLGKGLGPAADLMEDRAGGAAKTWFAHGIFWFIIAATLSFLGMWTAYEPNALHSLGAIGYSPSAAQTTAAVHVVTAFGALSMMLMAAGFAMQGRLAGGRMANEATTALIAFAWSAVVAAGLILSHTDLIGTSSWFELPPVYYILLTLLALPLFANHLLTMANSGSPVMIPQWFIVMGYAAFIWVGVVSMFLLAGENHTLSWLLVKVLFGGWLLSQALGIAHHVIPSALGVPLWSRSLATLTLFGTFLTFSPLGAVASVPSMGAFMQAMVAILLSLSLVPLIATVVNLTKTASGRVMESYGVKFTILGVIILIPISFGSLFASVSAFGGGNELAHIASTLDTLALWGVIGMIALGSAHLLFPQVTGRDLFSCTKTKMTFWFATVGVVGFGTSQFIADYVNNSIGATDVSLALEEAGVSAAGAGEVQAFAAIMFYGVALAGVFAAQNMLQGSFRGTLLSDNAPAANVTTAQMVIGGTTSIRSLLAAGAGVDTVLTVDGGSTEGRISLADISPADEVAEEEDAQPEEADEEPVAEIPVNLSKMLKGELVELAKAAGVSTSGTKSDLIERLSA</sequence>
<keyword evidence="2" id="KW-0812">Transmembrane</keyword>
<dbReference type="InterPro" id="IPR036361">
    <property type="entry name" value="SAP_dom_sf"/>
</dbReference>
<dbReference type="Gene3D" id="1.20.210.10">
    <property type="entry name" value="Cytochrome c oxidase-like, subunit I domain"/>
    <property type="match status" value="1"/>
</dbReference>
<dbReference type="Gene3D" id="1.10.720.30">
    <property type="entry name" value="SAP domain"/>
    <property type="match status" value="1"/>
</dbReference>
<dbReference type="InterPro" id="IPR003034">
    <property type="entry name" value="SAP_dom"/>
</dbReference>
<feature type="transmembrane region" description="Helical" evidence="2">
    <location>
        <begin position="142"/>
        <end position="163"/>
    </location>
</feature>
<evidence type="ECO:0000259" key="3">
    <source>
        <dbReference type="PROSITE" id="PS50800"/>
    </source>
</evidence>
<feature type="transmembrane region" description="Helical" evidence="2">
    <location>
        <begin position="105"/>
        <end position="130"/>
    </location>
</feature>
<feature type="transmembrane region" description="Helical" evidence="2">
    <location>
        <begin position="337"/>
        <end position="360"/>
    </location>
</feature>